<sequence>MWFSFIPLLSLQALRELKIQTPFRKPFLQDTLPEKIICIPCELPELDYQDLLIFLS</sequence>
<proteinExistence type="predicted"/>
<dbReference type="EMBL" id="MN738832">
    <property type="protein sequence ID" value="QHT38622.1"/>
    <property type="molecule type" value="Genomic_DNA"/>
</dbReference>
<protein>
    <submittedName>
        <fullName evidence="1">Uncharacterized protein</fullName>
    </submittedName>
</protein>
<accession>A0A6C0FBP4</accession>
<name>A0A6C0FBP4_9ZZZZ</name>
<dbReference type="AlphaFoldDB" id="A0A6C0FBP4"/>
<reference evidence="1" key="1">
    <citation type="journal article" date="2020" name="Nature">
        <title>Giant virus diversity and host interactions through global metagenomics.</title>
        <authorList>
            <person name="Schulz F."/>
            <person name="Roux S."/>
            <person name="Paez-Espino D."/>
            <person name="Jungbluth S."/>
            <person name="Walsh D.A."/>
            <person name="Denef V.J."/>
            <person name="McMahon K.D."/>
            <person name="Konstantinidis K.T."/>
            <person name="Eloe-Fadrosh E.A."/>
            <person name="Kyrpides N.C."/>
            <person name="Woyke T."/>
        </authorList>
    </citation>
    <scope>NUCLEOTIDE SEQUENCE</scope>
    <source>
        <strain evidence="1">GVMAG-S-ERX556106-38</strain>
    </source>
</reference>
<organism evidence="1">
    <name type="scientific">viral metagenome</name>
    <dbReference type="NCBI Taxonomy" id="1070528"/>
    <lineage>
        <taxon>unclassified sequences</taxon>
        <taxon>metagenomes</taxon>
        <taxon>organismal metagenomes</taxon>
    </lineage>
</organism>
<evidence type="ECO:0000313" key="1">
    <source>
        <dbReference type="EMBL" id="QHT38622.1"/>
    </source>
</evidence>